<evidence type="ECO:0000259" key="6">
    <source>
        <dbReference type="PROSITE" id="PS50850"/>
    </source>
</evidence>
<feature type="transmembrane region" description="Helical" evidence="5">
    <location>
        <begin position="345"/>
        <end position="365"/>
    </location>
</feature>
<feature type="transmembrane region" description="Helical" evidence="5">
    <location>
        <begin position="440"/>
        <end position="461"/>
    </location>
</feature>
<dbReference type="GO" id="GO:0005886">
    <property type="term" value="C:plasma membrane"/>
    <property type="evidence" value="ECO:0007669"/>
    <property type="project" value="UniProtKB-SubCell"/>
</dbReference>
<feature type="transmembrane region" description="Helical" evidence="5">
    <location>
        <begin position="99"/>
        <end position="122"/>
    </location>
</feature>
<feature type="transmembrane region" description="Helical" evidence="5">
    <location>
        <begin position="157"/>
        <end position="177"/>
    </location>
</feature>
<dbReference type="GO" id="GO:0046943">
    <property type="term" value="F:carboxylic acid transmembrane transporter activity"/>
    <property type="evidence" value="ECO:0007669"/>
    <property type="project" value="TreeGrafter"/>
</dbReference>
<evidence type="ECO:0000256" key="4">
    <source>
        <dbReference type="ARBA" id="ARBA00023136"/>
    </source>
</evidence>
<feature type="transmembrane region" description="Helical" evidence="5">
    <location>
        <begin position="65"/>
        <end position="87"/>
    </location>
</feature>
<comment type="caution">
    <text evidence="7">The sequence shown here is derived from an EMBL/GenBank/DDBJ whole genome shotgun (WGS) entry which is preliminary data.</text>
</comment>
<evidence type="ECO:0000256" key="3">
    <source>
        <dbReference type="ARBA" id="ARBA00022989"/>
    </source>
</evidence>
<evidence type="ECO:0000313" key="8">
    <source>
        <dbReference type="Proteomes" id="UP000093592"/>
    </source>
</evidence>
<feature type="domain" description="Major facilitator superfamily (MFS) profile" evidence="6">
    <location>
        <begin position="30"/>
        <end position="466"/>
    </location>
</feature>
<dbReference type="PANTHER" id="PTHR23508:SF10">
    <property type="entry name" value="CARBOXYLIC ACID TRANSPORTER PROTEIN HOMOLOG"/>
    <property type="match status" value="1"/>
</dbReference>
<sequence length="482" mass="51215">MSSDVQTGTITTQVPARLDRLPWSRFHWRVVIGLGGVWILDGLEVTMVGNVAARLTEPGSGITISAAQIGVAAAFYIAGACTGALFFGQLTDRFGRKKLFVLTLVIYLAATAATAFSFAPWYFFATRFFAGTGIGGEYAAINSAIDELIPARVRGRVDLAINGSFWLGSALGAAGALLLLNESLFPANIGWRISFGIGAVFGLAVLLVRRSVPESPRWLFIHGREEEAERIVGGIEEDIERQQNEPLPEPEGSLTVRQRKTISVAEIAKVALKLYPRRAILGLALFIGQAFMYNGVTFNLGTLLHGFYSVSSSMVPVFFILWALSNFAGPVLLGPLFDTVGRKPMISLCYLGSAVLATVLAAVFVSQLGGVWTFLAVLMACFFLAGSGASAAYLTVSEIFPMETRALAIAFFYAVGTAIGGISGPVLFGQLIGSGERHLAVLSFLIGAVVMAIAGVVELFLGVKAEGQKLEDLAQPLTAADA</sequence>
<dbReference type="CDD" id="cd17316">
    <property type="entry name" value="MFS_SV2_like"/>
    <property type="match status" value="1"/>
</dbReference>
<dbReference type="OrthoDB" id="9787026at2"/>
<evidence type="ECO:0000313" key="7">
    <source>
        <dbReference type="EMBL" id="OBI44654.1"/>
    </source>
</evidence>
<feature type="transmembrane region" description="Helical" evidence="5">
    <location>
        <begin position="371"/>
        <end position="394"/>
    </location>
</feature>
<keyword evidence="2 5" id="KW-0812">Transmembrane</keyword>
<accession>A0A1A2Z2B1</accession>
<dbReference type="Gene3D" id="1.20.1250.20">
    <property type="entry name" value="MFS general substrate transporter like domains"/>
    <property type="match status" value="1"/>
</dbReference>
<evidence type="ECO:0000256" key="2">
    <source>
        <dbReference type="ARBA" id="ARBA00022692"/>
    </source>
</evidence>
<dbReference type="Proteomes" id="UP000093592">
    <property type="component" value="Unassembled WGS sequence"/>
</dbReference>
<dbReference type="RefSeq" id="WP_065015199.1">
    <property type="nucleotide sequence ID" value="NZ_LZKJ01000133.1"/>
</dbReference>
<dbReference type="InterPro" id="IPR020846">
    <property type="entry name" value="MFS_dom"/>
</dbReference>
<feature type="transmembrane region" description="Helical" evidence="5">
    <location>
        <begin position="30"/>
        <end position="53"/>
    </location>
</feature>
<feature type="transmembrane region" description="Helical" evidence="5">
    <location>
        <begin position="279"/>
        <end position="301"/>
    </location>
</feature>
<keyword evidence="4 5" id="KW-0472">Membrane</keyword>
<comment type="subcellular location">
    <subcellularLocation>
        <location evidence="1">Cell membrane</location>
        <topology evidence="1">Multi-pass membrane protein</topology>
    </subcellularLocation>
</comment>
<dbReference type="InterPro" id="IPR036259">
    <property type="entry name" value="MFS_trans_sf"/>
</dbReference>
<dbReference type="PANTHER" id="PTHR23508">
    <property type="entry name" value="CARBOXYLIC ACID TRANSPORTER PROTEIN HOMOLOG"/>
    <property type="match status" value="1"/>
</dbReference>
<dbReference type="SUPFAM" id="SSF103473">
    <property type="entry name" value="MFS general substrate transporter"/>
    <property type="match status" value="1"/>
</dbReference>
<evidence type="ECO:0000256" key="1">
    <source>
        <dbReference type="ARBA" id="ARBA00004651"/>
    </source>
</evidence>
<feature type="transmembrane region" description="Helical" evidence="5">
    <location>
        <begin position="406"/>
        <end position="428"/>
    </location>
</feature>
<dbReference type="Pfam" id="PF00083">
    <property type="entry name" value="Sugar_tr"/>
    <property type="match status" value="1"/>
</dbReference>
<dbReference type="PROSITE" id="PS50850">
    <property type="entry name" value="MFS"/>
    <property type="match status" value="1"/>
</dbReference>
<dbReference type="AlphaFoldDB" id="A0A1A2Z2B1"/>
<dbReference type="EMBL" id="LZKJ01000133">
    <property type="protein sequence ID" value="OBI44654.1"/>
    <property type="molecule type" value="Genomic_DNA"/>
</dbReference>
<name>A0A1A2Z2B1_9MYCO</name>
<dbReference type="InterPro" id="IPR005828">
    <property type="entry name" value="MFS_sugar_transport-like"/>
</dbReference>
<feature type="transmembrane region" description="Helical" evidence="5">
    <location>
        <begin position="189"/>
        <end position="208"/>
    </location>
</feature>
<proteinExistence type="predicted"/>
<keyword evidence="3 5" id="KW-1133">Transmembrane helix</keyword>
<feature type="transmembrane region" description="Helical" evidence="5">
    <location>
        <begin position="313"/>
        <end position="333"/>
    </location>
</feature>
<feature type="transmembrane region" description="Helical" evidence="5">
    <location>
        <begin position="128"/>
        <end position="145"/>
    </location>
</feature>
<organism evidence="7 8">
    <name type="scientific">Mycobacterium kyorinense</name>
    <dbReference type="NCBI Taxonomy" id="487514"/>
    <lineage>
        <taxon>Bacteria</taxon>
        <taxon>Bacillati</taxon>
        <taxon>Actinomycetota</taxon>
        <taxon>Actinomycetes</taxon>
        <taxon>Mycobacteriales</taxon>
        <taxon>Mycobacteriaceae</taxon>
        <taxon>Mycobacterium</taxon>
    </lineage>
</organism>
<protein>
    <submittedName>
        <fullName evidence="7">MFS transporter</fullName>
    </submittedName>
</protein>
<gene>
    <name evidence="7" type="ORF">A5707_03090</name>
</gene>
<evidence type="ECO:0000256" key="5">
    <source>
        <dbReference type="SAM" id="Phobius"/>
    </source>
</evidence>
<reference evidence="8" key="1">
    <citation type="submission" date="2016-06" db="EMBL/GenBank/DDBJ databases">
        <authorList>
            <person name="Sutton G."/>
            <person name="Brinkac L."/>
            <person name="Sanka R."/>
            <person name="Adams M."/>
            <person name="Lau E."/>
            <person name="Sam S."/>
            <person name="Sreng N."/>
            <person name="Him V."/>
            <person name="Kerleguer A."/>
            <person name="Cheng S."/>
        </authorList>
    </citation>
    <scope>NUCLEOTIDE SEQUENCE [LARGE SCALE GENOMIC DNA]</scope>
    <source>
        <strain evidence="8">E861</strain>
    </source>
</reference>